<feature type="region of interest" description="Disordered" evidence="3">
    <location>
        <begin position="112"/>
        <end position="212"/>
    </location>
</feature>
<reference evidence="6" key="1">
    <citation type="submission" date="2012-12" db="EMBL/GenBank/DDBJ databases">
        <authorList>
            <person name="Hellsten U."/>
            <person name="Grimwood J."/>
            <person name="Chapman J.A."/>
            <person name="Shapiro H."/>
            <person name="Aerts A."/>
            <person name="Otillar R.P."/>
            <person name="Terry A.Y."/>
            <person name="Boore J.L."/>
            <person name="Simakov O."/>
            <person name="Marletaz F."/>
            <person name="Cho S.-J."/>
            <person name="Edsinger-Gonzales E."/>
            <person name="Havlak P."/>
            <person name="Kuo D.-H."/>
            <person name="Larsson T."/>
            <person name="Lv J."/>
            <person name="Arendt D."/>
            <person name="Savage R."/>
            <person name="Osoegawa K."/>
            <person name="de Jong P."/>
            <person name="Lindberg D.R."/>
            <person name="Seaver E.C."/>
            <person name="Weisblat D.A."/>
            <person name="Putnam N.H."/>
            <person name="Grigoriev I.V."/>
            <person name="Rokhsar D.S."/>
        </authorList>
    </citation>
    <scope>NUCLEOTIDE SEQUENCE</scope>
</reference>
<organism evidence="5 6">
    <name type="scientific">Helobdella robusta</name>
    <name type="common">Californian leech</name>
    <dbReference type="NCBI Taxonomy" id="6412"/>
    <lineage>
        <taxon>Eukaryota</taxon>
        <taxon>Metazoa</taxon>
        <taxon>Spiralia</taxon>
        <taxon>Lophotrochozoa</taxon>
        <taxon>Annelida</taxon>
        <taxon>Clitellata</taxon>
        <taxon>Hirudinea</taxon>
        <taxon>Rhynchobdellida</taxon>
        <taxon>Glossiphoniidae</taxon>
        <taxon>Helobdella</taxon>
    </lineage>
</organism>
<dbReference type="EMBL" id="KB095853">
    <property type="protein sequence ID" value="ESO11120.1"/>
    <property type="molecule type" value="Genomic_DNA"/>
</dbReference>
<evidence type="ECO:0000313" key="6">
    <source>
        <dbReference type="Proteomes" id="UP000015101"/>
    </source>
</evidence>
<reference evidence="5" key="3">
    <citation type="submission" date="2015-06" db="UniProtKB">
        <authorList>
            <consortium name="EnsemblMetazoa"/>
        </authorList>
    </citation>
    <scope>IDENTIFICATION</scope>
</reference>
<dbReference type="HOGENOM" id="CLU_901015_0_0_1"/>
<evidence type="ECO:0000313" key="4">
    <source>
        <dbReference type="EMBL" id="ESO11120.1"/>
    </source>
</evidence>
<feature type="compositionally biased region" description="Acidic residues" evidence="3">
    <location>
        <begin position="178"/>
        <end position="187"/>
    </location>
</feature>
<reference evidence="4 6" key="2">
    <citation type="journal article" date="2013" name="Nature">
        <title>Insights into bilaterian evolution from three spiralian genomes.</title>
        <authorList>
            <person name="Simakov O."/>
            <person name="Marletaz F."/>
            <person name="Cho S.J."/>
            <person name="Edsinger-Gonzales E."/>
            <person name="Havlak P."/>
            <person name="Hellsten U."/>
            <person name="Kuo D.H."/>
            <person name="Larsson T."/>
            <person name="Lv J."/>
            <person name="Arendt D."/>
            <person name="Savage R."/>
            <person name="Osoegawa K."/>
            <person name="de Jong P."/>
            <person name="Grimwood J."/>
            <person name="Chapman J.A."/>
            <person name="Shapiro H."/>
            <person name="Aerts A."/>
            <person name="Otillar R.P."/>
            <person name="Terry A.Y."/>
            <person name="Boore J.L."/>
            <person name="Grigoriev I.V."/>
            <person name="Lindberg D.R."/>
            <person name="Seaver E.C."/>
            <person name="Weisblat D.A."/>
            <person name="Putnam N.H."/>
            <person name="Rokhsar D.S."/>
        </authorList>
    </citation>
    <scope>NUCLEOTIDE SEQUENCE</scope>
</reference>
<evidence type="ECO:0000256" key="2">
    <source>
        <dbReference type="ARBA" id="ARBA00023242"/>
    </source>
</evidence>
<dbReference type="InParanoid" id="T1FWJ7"/>
<evidence type="ECO:0000256" key="3">
    <source>
        <dbReference type="SAM" id="MobiDB-lite"/>
    </source>
</evidence>
<sequence>MDSTNLAEKLRKNMWKYQDMLSTPIEGVKLKKSKYFNNQRKKERILINHRDPLWHPPRSPFNLVQEQLYMDPWKVLIATIFLHRTSGKSAIPYLWKFFEKYDCPGKVISAAATSSRTPSLSKLSSQASTSSPQPPTTTSSSSSQPSSSLSSQMSSQSTSSPSSHQPSQNQICMKNHDDDDDDDDDGEREYNNNNDDKNDDDDDVNGKGVDNDEVYTDISNLMKPLGLSRKRAQIIKKFSYEYQTKEWKDPSELYGVGKYGSDSYNIFCVNRWKKVEPNDHKLNKYHDWLYENQLALGLFDDDDDDDGRD</sequence>
<keyword evidence="2" id="KW-0539">Nucleus</keyword>
<dbReference type="EnsemblMetazoa" id="HelroT194902">
    <property type="protein sequence ID" value="HelroP194902"/>
    <property type="gene ID" value="HelroG194902"/>
</dbReference>
<dbReference type="PANTHER" id="PTHR15074:SF0">
    <property type="entry name" value="METHYL-CPG-BINDING DOMAIN PROTEIN 4-LIKE PROTEIN"/>
    <property type="match status" value="1"/>
</dbReference>
<proteinExistence type="predicted"/>
<dbReference type="GO" id="GO:0005634">
    <property type="term" value="C:nucleus"/>
    <property type="evidence" value="ECO:0007669"/>
    <property type="project" value="UniProtKB-SubCell"/>
</dbReference>
<dbReference type="GeneID" id="20213192"/>
<dbReference type="SUPFAM" id="SSF48150">
    <property type="entry name" value="DNA-glycosylase"/>
    <property type="match status" value="2"/>
</dbReference>
<protein>
    <recommendedName>
        <fullName evidence="7">HhH-GPD domain-containing protein</fullName>
    </recommendedName>
</protein>
<dbReference type="GO" id="GO:0003824">
    <property type="term" value="F:catalytic activity"/>
    <property type="evidence" value="ECO:0007669"/>
    <property type="project" value="InterPro"/>
</dbReference>
<gene>
    <name evidence="5" type="primary">20213192</name>
    <name evidence="4" type="ORF">HELRODRAFT_194902</name>
</gene>
<dbReference type="Proteomes" id="UP000015101">
    <property type="component" value="Unassembled WGS sequence"/>
</dbReference>
<dbReference type="CTD" id="20213192"/>
<dbReference type="OrthoDB" id="10265068at2759"/>
<evidence type="ECO:0008006" key="7">
    <source>
        <dbReference type="Google" id="ProtNLM"/>
    </source>
</evidence>
<comment type="subcellular location">
    <subcellularLocation>
        <location evidence="1">Nucleus</location>
    </subcellularLocation>
</comment>
<dbReference type="EMBL" id="AMQM01008816">
    <property type="status" value="NOT_ANNOTATED_CDS"/>
    <property type="molecule type" value="Genomic_DNA"/>
</dbReference>
<accession>T1FWJ7</accession>
<feature type="compositionally biased region" description="Low complexity" evidence="3">
    <location>
        <begin position="113"/>
        <end position="168"/>
    </location>
</feature>
<dbReference type="InterPro" id="IPR011257">
    <property type="entry name" value="DNA_glycosylase"/>
</dbReference>
<dbReference type="GO" id="GO:0006281">
    <property type="term" value="P:DNA repair"/>
    <property type="evidence" value="ECO:0007669"/>
    <property type="project" value="InterPro"/>
</dbReference>
<dbReference type="eggNOG" id="KOG4161">
    <property type="taxonomic scope" value="Eukaryota"/>
</dbReference>
<dbReference type="KEGG" id="hro:HELRODRAFT_194902"/>
<dbReference type="Gene3D" id="1.10.340.30">
    <property type="entry name" value="Hypothetical protein, domain 2"/>
    <property type="match status" value="2"/>
</dbReference>
<evidence type="ECO:0000313" key="5">
    <source>
        <dbReference type="EnsemblMetazoa" id="HelroP194902"/>
    </source>
</evidence>
<dbReference type="GO" id="GO:0003677">
    <property type="term" value="F:DNA binding"/>
    <property type="evidence" value="ECO:0007669"/>
    <property type="project" value="InterPro"/>
</dbReference>
<dbReference type="InterPro" id="IPR045138">
    <property type="entry name" value="MeCP2/MBD4"/>
</dbReference>
<dbReference type="STRING" id="6412.T1FWJ7"/>
<dbReference type="PANTHER" id="PTHR15074">
    <property type="entry name" value="METHYL-CPG-BINDING PROTEIN"/>
    <property type="match status" value="1"/>
</dbReference>
<dbReference type="RefSeq" id="XP_009010783.1">
    <property type="nucleotide sequence ID" value="XM_009012535.1"/>
</dbReference>
<keyword evidence="6" id="KW-1185">Reference proteome</keyword>
<evidence type="ECO:0000256" key="1">
    <source>
        <dbReference type="ARBA" id="ARBA00004123"/>
    </source>
</evidence>
<dbReference type="AlphaFoldDB" id="T1FWJ7"/>
<name>T1FWJ7_HELRO</name>